<gene>
    <name evidence="1" type="ORF">LL1196_0645</name>
</gene>
<protein>
    <submittedName>
        <fullName evidence="1">FtsK/SpoIIIE family protein</fullName>
    </submittedName>
</protein>
<dbReference type="Proteomes" id="UP000663552">
    <property type="component" value="Chromosome"/>
</dbReference>
<name>A0A896T885_LACLC</name>
<accession>A0A896T885</accession>
<evidence type="ECO:0000313" key="2">
    <source>
        <dbReference type="Proteomes" id="UP000663552"/>
    </source>
</evidence>
<dbReference type="EMBL" id="CP032148">
    <property type="protein sequence ID" value="QSD62296.1"/>
    <property type="molecule type" value="Genomic_DNA"/>
</dbReference>
<dbReference type="Gene3D" id="3.40.50.300">
    <property type="entry name" value="P-loop containing nucleotide triphosphate hydrolases"/>
    <property type="match status" value="1"/>
</dbReference>
<evidence type="ECO:0000313" key="1">
    <source>
        <dbReference type="EMBL" id="QSD62296.1"/>
    </source>
</evidence>
<sequence length="240" mass="27630">MNPSKVEIEKYLLQSLNMALDVQGETSYTNSFAVKVEEEGFYFIPRLPASYLIDEALYQKIFIIANASLYPQYTVLKQNSVYFVPLDTEDIHTQRALFFPWFKGISKRLAIPNLKEFIQKNQDYKIPIMENLTIDYNKTVGIVVAGNSGSGKSYFLTYLLENLAKISRLIICDPKFDSPSRWAKIHEISVIHPSQTRSKSDFVSELNESLSSVLKIIYERQAILFDNPNHEFEHLTVVID</sequence>
<organism evidence="1 2">
    <name type="scientific">Lactococcus lactis subsp. cremoris</name>
    <name type="common">Streptococcus cremoris</name>
    <dbReference type="NCBI Taxonomy" id="1359"/>
    <lineage>
        <taxon>Bacteria</taxon>
        <taxon>Bacillati</taxon>
        <taxon>Bacillota</taxon>
        <taxon>Bacilli</taxon>
        <taxon>Lactobacillales</taxon>
        <taxon>Streptococcaceae</taxon>
        <taxon>Lactococcus</taxon>
    </lineage>
</organism>
<reference evidence="1" key="1">
    <citation type="journal article" date="2020" name="Mol. Microbiol.">
        <title>The CWPS Rubik's cube: Linking diversity of cell wall polysaccharide structures with the encoded biosynthetic machinery of selected Lactococcus lactis strains.</title>
        <authorList>
            <person name="Mahony J."/>
            <person name="Frantzen C."/>
            <person name="Vinogradov E."/>
            <person name="Sadovskaya I."/>
            <person name="Theodorou I."/>
            <person name="Kelleher P."/>
            <person name="Chapot-Chartier M.P."/>
            <person name="Cambillau C."/>
            <person name="Holo H."/>
            <person name="van Sinderen D."/>
        </authorList>
    </citation>
    <scope>NUCLEOTIDE SEQUENCE</scope>
    <source>
        <strain evidence="1">1196</strain>
    </source>
</reference>
<dbReference type="AlphaFoldDB" id="A0A896T885"/>
<dbReference type="InterPro" id="IPR027417">
    <property type="entry name" value="P-loop_NTPase"/>
</dbReference>
<proteinExistence type="predicted"/>
<dbReference type="SUPFAM" id="SSF52540">
    <property type="entry name" value="P-loop containing nucleoside triphosphate hydrolases"/>
    <property type="match status" value="1"/>
</dbReference>